<protein>
    <submittedName>
        <fullName evidence="1">Uncharacterized protein</fullName>
    </submittedName>
</protein>
<evidence type="ECO:0000313" key="1">
    <source>
        <dbReference type="EMBL" id="KKK88129.1"/>
    </source>
</evidence>
<comment type="caution">
    <text evidence="1">The sequence shown here is derived from an EMBL/GenBank/DDBJ whole genome shotgun (WGS) entry which is preliminary data.</text>
</comment>
<accession>A0A0F9BBV2</accession>
<dbReference type="AlphaFoldDB" id="A0A0F9BBV2"/>
<gene>
    <name evidence="1" type="ORF">LCGC14_2746250</name>
</gene>
<dbReference type="EMBL" id="LAZR01050094">
    <property type="protein sequence ID" value="KKK88129.1"/>
    <property type="molecule type" value="Genomic_DNA"/>
</dbReference>
<reference evidence="1" key="1">
    <citation type="journal article" date="2015" name="Nature">
        <title>Complex archaea that bridge the gap between prokaryotes and eukaryotes.</title>
        <authorList>
            <person name="Spang A."/>
            <person name="Saw J.H."/>
            <person name="Jorgensen S.L."/>
            <person name="Zaremba-Niedzwiedzka K."/>
            <person name="Martijn J."/>
            <person name="Lind A.E."/>
            <person name="van Eijk R."/>
            <person name="Schleper C."/>
            <person name="Guy L."/>
            <person name="Ettema T.J."/>
        </authorList>
    </citation>
    <scope>NUCLEOTIDE SEQUENCE</scope>
</reference>
<feature type="non-terminal residue" evidence="1">
    <location>
        <position position="27"/>
    </location>
</feature>
<name>A0A0F9BBV2_9ZZZZ</name>
<sequence>MSNVKTIEAPFEEIRAASTAGGGTVLS</sequence>
<organism evidence="1">
    <name type="scientific">marine sediment metagenome</name>
    <dbReference type="NCBI Taxonomy" id="412755"/>
    <lineage>
        <taxon>unclassified sequences</taxon>
        <taxon>metagenomes</taxon>
        <taxon>ecological metagenomes</taxon>
    </lineage>
</organism>
<proteinExistence type="predicted"/>